<name>A0A562T8H7_CHIJA</name>
<reference evidence="2 3" key="1">
    <citation type="journal article" date="2013" name="Stand. Genomic Sci.">
        <title>Genomic Encyclopedia of Type Strains, Phase I: The one thousand microbial genomes (KMG-I) project.</title>
        <authorList>
            <person name="Kyrpides N.C."/>
            <person name="Woyke T."/>
            <person name="Eisen J.A."/>
            <person name="Garrity G."/>
            <person name="Lilburn T.G."/>
            <person name="Beck B.J."/>
            <person name="Whitman W.B."/>
            <person name="Hugenholtz P."/>
            <person name="Klenk H.P."/>
        </authorList>
    </citation>
    <scope>NUCLEOTIDE SEQUENCE [LARGE SCALE GENOMIC DNA]</scope>
    <source>
        <strain evidence="2 3">DSM 13484</strain>
    </source>
</reference>
<dbReference type="Proteomes" id="UP000316778">
    <property type="component" value="Unassembled WGS sequence"/>
</dbReference>
<dbReference type="EMBL" id="VLLG01000003">
    <property type="protein sequence ID" value="TWI89246.1"/>
    <property type="molecule type" value="Genomic_DNA"/>
</dbReference>
<dbReference type="OrthoDB" id="762784at2"/>
<comment type="caution">
    <text evidence="2">The sequence shown here is derived from an EMBL/GenBank/DDBJ whole genome shotgun (WGS) entry which is preliminary data.</text>
</comment>
<keyword evidence="3" id="KW-1185">Reference proteome</keyword>
<proteinExistence type="predicted"/>
<dbReference type="PROSITE" id="PS51257">
    <property type="entry name" value="PROKAR_LIPOPROTEIN"/>
    <property type="match status" value="1"/>
</dbReference>
<organism evidence="2 3">
    <name type="scientific">Chitinophaga japonensis</name>
    <name type="common">Flexibacter japonensis</name>
    <dbReference type="NCBI Taxonomy" id="104662"/>
    <lineage>
        <taxon>Bacteria</taxon>
        <taxon>Pseudomonadati</taxon>
        <taxon>Bacteroidota</taxon>
        <taxon>Chitinophagia</taxon>
        <taxon>Chitinophagales</taxon>
        <taxon>Chitinophagaceae</taxon>
        <taxon>Chitinophaga</taxon>
    </lineage>
</organism>
<keyword evidence="1" id="KW-0175">Coiled coil</keyword>
<dbReference type="AlphaFoldDB" id="A0A562T8H7"/>
<evidence type="ECO:0000256" key="1">
    <source>
        <dbReference type="SAM" id="Coils"/>
    </source>
</evidence>
<evidence type="ECO:0000313" key="3">
    <source>
        <dbReference type="Proteomes" id="UP000316778"/>
    </source>
</evidence>
<sequence>MRRSTEQIMLAAAFLLVSMASCKPRKAIALKENIVRKERMVFNMLVGKNGLEEQKLNFLVKNDFQGALAQVDKQEKEFDQLIREIETLPAEGIRQGHELKTAAVAYYTALKELHVFDREEISQREAIQQAGGEALRAAQDKYLELNLQKQDRYKKVYEKERAFYQALEQFNAVNDI</sequence>
<evidence type="ECO:0000313" key="2">
    <source>
        <dbReference type="EMBL" id="TWI89246.1"/>
    </source>
</evidence>
<gene>
    <name evidence="2" type="ORF">LX66_3340</name>
</gene>
<accession>A0A562T8H7</accession>
<protein>
    <submittedName>
        <fullName evidence="2">Uncharacterized protein</fullName>
    </submittedName>
</protein>
<feature type="coiled-coil region" evidence="1">
    <location>
        <begin position="64"/>
        <end position="91"/>
    </location>
</feature>
<dbReference type="RefSeq" id="WP_145715434.1">
    <property type="nucleotide sequence ID" value="NZ_BAAAFY010000001.1"/>
</dbReference>